<dbReference type="OrthoDB" id="7876517at2"/>
<sequence>MNAEEVRAFYRRYIDCLNRRQLNELDQFVNPTLTYNSDFISLYDYQEMLSQNFSDIPDLYFAVDWLIPAEDQVASRLIFDCTPAGEFMGIAISGKKVIFTEHVFYGLQDGKIGQVWSLIDKDAIRKQVSD</sequence>
<comment type="caution">
    <text evidence="1">The sequence shown here is derived from an EMBL/GenBank/DDBJ whole genome shotgun (WGS) entry which is preliminary data.</text>
</comment>
<accession>A0A2U2PIK6</accession>
<name>A0A2U2PIK6_9SPHI</name>
<protein>
    <submittedName>
        <fullName evidence="1">Ester cyclase</fullName>
    </submittedName>
</protein>
<reference evidence="1 2" key="1">
    <citation type="submission" date="2018-04" db="EMBL/GenBank/DDBJ databases">
        <title>Pedobacter chongqingensis sp. nov., isolated from a rottenly hemp rope.</title>
        <authorList>
            <person name="Cai Y."/>
        </authorList>
    </citation>
    <scope>NUCLEOTIDE SEQUENCE [LARGE SCALE GENOMIC DNA]</scope>
    <source>
        <strain evidence="1 2">FJ4-8</strain>
    </source>
</reference>
<dbReference type="SUPFAM" id="SSF54427">
    <property type="entry name" value="NTF2-like"/>
    <property type="match status" value="1"/>
</dbReference>
<evidence type="ECO:0000313" key="1">
    <source>
        <dbReference type="EMBL" id="PWG81210.1"/>
    </source>
</evidence>
<dbReference type="Gene3D" id="3.10.450.50">
    <property type="match status" value="1"/>
</dbReference>
<dbReference type="Proteomes" id="UP000245647">
    <property type="component" value="Unassembled WGS sequence"/>
</dbReference>
<dbReference type="EMBL" id="QEAS01000005">
    <property type="protein sequence ID" value="PWG81210.1"/>
    <property type="molecule type" value="Genomic_DNA"/>
</dbReference>
<dbReference type="GO" id="GO:0030638">
    <property type="term" value="P:polyketide metabolic process"/>
    <property type="evidence" value="ECO:0007669"/>
    <property type="project" value="InterPro"/>
</dbReference>
<proteinExistence type="predicted"/>
<dbReference type="Pfam" id="PF07366">
    <property type="entry name" value="SnoaL"/>
    <property type="match status" value="1"/>
</dbReference>
<organism evidence="1 2">
    <name type="scientific">Pararcticibacter amylolyticus</name>
    <dbReference type="NCBI Taxonomy" id="2173175"/>
    <lineage>
        <taxon>Bacteria</taxon>
        <taxon>Pseudomonadati</taxon>
        <taxon>Bacteroidota</taxon>
        <taxon>Sphingobacteriia</taxon>
        <taxon>Sphingobacteriales</taxon>
        <taxon>Sphingobacteriaceae</taxon>
        <taxon>Pararcticibacter</taxon>
    </lineage>
</organism>
<dbReference type="RefSeq" id="WP_109415152.1">
    <property type="nucleotide sequence ID" value="NZ_QEAS01000005.1"/>
</dbReference>
<evidence type="ECO:0000313" key="2">
    <source>
        <dbReference type="Proteomes" id="UP000245647"/>
    </source>
</evidence>
<gene>
    <name evidence="1" type="ORF">DDR33_07450</name>
</gene>
<dbReference type="InterPro" id="IPR032710">
    <property type="entry name" value="NTF2-like_dom_sf"/>
</dbReference>
<dbReference type="InterPro" id="IPR009959">
    <property type="entry name" value="Cyclase_SnoaL-like"/>
</dbReference>
<dbReference type="AlphaFoldDB" id="A0A2U2PIK6"/>
<keyword evidence="2" id="KW-1185">Reference proteome</keyword>